<gene>
    <name evidence="3" type="ORF">WOLCODRAFT_28932</name>
</gene>
<name>A0A2H3J4F1_WOLCO</name>
<evidence type="ECO:0000313" key="3">
    <source>
        <dbReference type="EMBL" id="PCH37132.1"/>
    </source>
</evidence>
<dbReference type="OrthoDB" id="2742220at2759"/>
<reference evidence="3 4" key="1">
    <citation type="journal article" date="2012" name="Science">
        <title>The Paleozoic origin of enzymatic lignin decomposition reconstructed from 31 fungal genomes.</title>
        <authorList>
            <person name="Floudas D."/>
            <person name="Binder M."/>
            <person name="Riley R."/>
            <person name="Barry K."/>
            <person name="Blanchette R.A."/>
            <person name="Henrissat B."/>
            <person name="Martinez A.T."/>
            <person name="Otillar R."/>
            <person name="Spatafora J.W."/>
            <person name="Yadav J.S."/>
            <person name="Aerts A."/>
            <person name="Benoit I."/>
            <person name="Boyd A."/>
            <person name="Carlson A."/>
            <person name="Copeland A."/>
            <person name="Coutinho P.M."/>
            <person name="de Vries R.P."/>
            <person name="Ferreira P."/>
            <person name="Findley K."/>
            <person name="Foster B."/>
            <person name="Gaskell J."/>
            <person name="Glotzer D."/>
            <person name="Gorecki P."/>
            <person name="Heitman J."/>
            <person name="Hesse C."/>
            <person name="Hori C."/>
            <person name="Igarashi K."/>
            <person name="Jurgens J.A."/>
            <person name="Kallen N."/>
            <person name="Kersten P."/>
            <person name="Kohler A."/>
            <person name="Kuees U."/>
            <person name="Kumar T.K.A."/>
            <person name="Kuo A."/>
            <person name="LaButti K."/>
            <person name="Larrondo L.F."/>
            <person name="Lindquist E."/>
            <person name="Ling A."/>
            <person name="Lombard V."/>
            <person name="Lucas S."/>
            <person name="Lundell T."/>
            <person name="Martin R."/>
            <person name="McLaughlin D.J."/>
            <person name="Morgenstern I."/>
            <person name="Morin E."/>
            <person name="Murat C."/>
            <person name="Nagy L.G."/>
            <person name="Nolan M."/>
            <person name="Ohm R.A."/>
            <person name="Patyshakuliyeva A."/>
            <person name="Rokas A."/>
            <person name="Ruiz-Duenas F.J."/>
            <person name="Sabat G."/>
            <person name="Salamov A."/>
            <person name="Samejima M."/>
            <person name="Schmutz J."/>
            <person name="Slot J.C."/>
            <person name="St John F."/>
            <person name="Stenlid J."/>
            <person name="Sun H."/>
            <person name="Sun S."/>
            <person name="Syed K."/>
            <person name="Tsang A."/>
            <person name="Wiebenga A."/>
            <person name="Young D."/>
            <person name="Pisabarro A."/>
            <person name="Eastwood D.C."/>
            <person name="Martin F."/>
            <person name="Cullen D."/>
            <person name="Grigoriev I.V."/>
            <person name="Hibbett D.S."/>
        </authorList>
    </citation>
    <scope>NUCLEOTIDE SEQUENCE [LARGE SCALE GENOMIC DNA]</scope>
    <source>
        <strain evidence="3 4">MD-104</strain>
    </source>
</reference>
<feature type="region of interest" description="Disordered" evidence="1">
    <location>
        <begin position="185"/>
        <end position="211"/>
    </location>
</feature>
<proteinExistence type="predicted"/>
<feature type="transmembrane region" description="Helical" evidence="2">
    <location>
        <begin position="130"/>
        <end position="152"/>
    </location>
</feature>
<dbReference type="OMA" id="CTIVDAN"/>
<dbReference type="EMBL" id="KB467909">
    <property type="protein sequence ID" value="PCH37132.1"/>
    <property type="molecule type" value="Genomic_DNA"/>
</dbReference>
<protein>
    <submittedName>
        <fullName evidence="3">Uncharacterized protein</fullName>
    </submittedName>
</protein>
<keyword evidence="4" id="KW-1185">Reference proteome</keyword>
<keyword evidence="2" id="KW-1133">Transmembrane helix</keyword>
<feature type="transmembrane region" description="Helical" evidence="2">
    <location>
        <begin position="87"/>
        <end position="109"/>
    </location>
</feature>
<keyword evidence="2" id="KW-0812">Transmembrane</keyword>
<accession>A0A2H3J4F1</accession>
<dbReference type="AlphaFoldDB" id="A0A2H3J4F1"/>
<evidence type="ECO:0000256" key="1">
    <source>
        <dbReference type="SAM" id="MobiDB-lite"/>
    </source>
</evidence>
<evidence type="ECO:0000256" key="2">
    <source>
        <dbReference type="SAM" id="Phobius"/>
    </source>
</evidence>
<feature type="transmembrane region" description="Helical" evidence="2">
    <location>
        <begin position="12"/>
        <end position="30"/>
    </location>
</feature>
<sequence length="244" mass="25881">MPEINCQVGLRVLSALGNVAVVAASTNLLIRTLTLWKQNTQIKALLITMGIAQLFIGLSVGMMNVGQASTDNPALCGNVHTNRHHELIIFFAYTLHYDIAIFVFTLLGLGPRRTGEHAHSRVWESVYRHGLSYALTTTIVNVPVVVLACLNLNSVMNIMLFIPATTVSVIASSAAVISLRSANEPAATGSGMRNLNGAERLSSKETPSDPLSTYIEITPSFGSVEAGMPAAGSANGKAHTPTAI</sequence>
<feature type="transmembrane region" description="Helical" evidence="2">
    <location>
        <begin position="42"/>
        <end position="63"/>
    </location>
</feature>
<dbReference type="Proteomes" id="UP000218811">
    <property type="component" value="Unassembled WGS sequence"/>
</dbReference>
<keyword evidence="2" id="KW-0472">Membrane</keyword>
<feature type="transmembrane region" description="Helical" evidence="2">
    <location>
        <begin position="158"/>
        <end position="179"/>
    </location>
</feature>
<evidence type="ECO:0000313" key="4">
    <source>
        <dbReference type="Proteomes" id="UP000218811"/>
    </source>
</evidence>
<organism evidence="3 4">
    <name type="scientific">Wolfiporia cocos (strain MD-104)</name>
    <name type="common">Brown rot fungus</name>
    <dbReference type="NCBI Taxonomy" id="742152"/>
    <lineage>
        <taxon>Eukaryota</taxon>
        <taxon>Fungi</taxon>
        <taxon>Dikarya</taxon>
        <taxon>Basidiomycota</taxon>
        <taxon>Agaricomycotina</taxon>
        <taxon>Agaricomycetes</taxon>
        <taxon>Polyporales</taxon>
        <taxon>Phaeolaceae</taxon>
        <taxon>Wolfiporia</taxon>
    </lineage>
</organism>